<proteinExistence type="predicted"/>
<reference evidence="2" key="1">
    <citation type="submission" date="2016-10" db="EMBL/GenBank/DDBJ databases">
        <authorList>
            <person name="Varghese N."/>
            <person name="Submissions S."/>
        </authorList>
    </citation>
    <scope>NUCLEOTIDE SEQUENCE [LARGE SCALE GENOMIC DNA]</scope>
    <source>
        <strain evidence="2">DSM 44796</strain>
    </source>
</reference>
<accession>A0A1G9W8M0</accession>
<sequence>MTNSLSVWYFRDVDDDDEPVAVYTATALDALLDDVLANHQPHPTVVVADGRPTVGALGLPDHQLKFATDRESGTAALYLMDAQARRAWTTKSEPATATLWLDRDADVAFPSDSVVSLAQLREALHEFMRTAERPTCVQWQEFDVF</sequence>
<dbReference type="RefSeq" id="WP_176929951.1">
    <property type="nucleotide sequence ID" value="NZ_FNET01000027.1"/>
</dbReference>
<organism evidence="1 2">
    <name type="scientific">Lentzea albidocapillata subsp. violacea</name>
    <dbReference type="NCBI Taxonomy" id="128104"/>
    <lineage>
        <taxon>Bacteria</taxon>
        <taxon>Bacillati</taxon>
        <taxon>Actinomycetota</taxon>
        <taxon>Actinomycetes</taxon>
        <taxon>Pseudonocardiales</taxon>
        <taxon>Pseudonocardiaceae</taxon>
        <taxon>Lentzea</taxon>
    </lineage>
</organism>
<name>A0A1G9W8M0_9PSEU</name>
<dbReference type="Pfam" id="PF14430">
    <property type="entry name" value="Imm1"/>
    <property type="match status" value="1"/>
</dbReference>
<dbReference type="AlphaFoldDB" id="A0A1G9W8M0"/>
<evidence type="ECO:0000313" key="1">
    <source>
        <dbReference type="EMBL" id="SDM80633.1"/>
    </source>
</evidence>
<evidence type="ECO:0000313" key="2">
    <source>
        <dbReference type="Proteomes" id="UP000199682"/>
    </source>
</evidence>
<dbReference type="InterPro" id="IPR025680">
    <property type="entry name" value="DddI"/>
</dbReference>
<gene>
    <name evidence="1" type="ORF">SAMN04488074_12735</name>
</gene>
<dbReference type="EMBL" id="FNET01000027">
    <property type="protein sequence ID" value="SDM80633.1"/>
    <property type="molecule type" value="Genomic_DNA"/>
</dbReference>
<protein>
    <submittedName>
        <fullName evidence="1">Immunity protein Imm1</fullName>
    </submittedName>
</protein>
<dbReference type="Proteomes" id="UP000199682">
    <property type="component" value="Unassembled WGS sequence"/>
</dbReference>